<comment type="similarity">
    <text evidence="2">Belongs to the virb1 family.</text>
</comment>
<evidence type="ECO:0000256" key="4">
    <source>
        <dbReference type="SAM" id="SignalP"/>
    </source>
</evidence>
<keyword evidence="7" id="KW-1185">Reference proteome</keyword>
<dbReference type="SUPFAM" id="SSF48435">
    <property type="entry name" value="Bacterial muramidases"/>
    <property type="match status" value="1"/>
</dbReference>
<evidence type="ECO:0000256" key="1">
    <source>
        <dbReference type="ARBA" id="ARBA00007734"/>
    </source>
</evidence>
<evidence type="ECO:0000256" key="3">
    <source>
        <dbReference type="ARBA" id="ARBA00022729"/>
    </source>
</evidence>
<accession>A0A8J7WJQ1</accession>
<dbReference type="Gene3D" id="1.25.20.10">
    <property type="entry name" value="Bacterial muramidases"/>
    <property type="match status" value="1"/>
</dbReference>
<dbReference type="InterPro" id="IPR008939">
    <property type="entry name" value="Lytic_TGlycosylase_superhlx_U"/>
</dbReference>
<evidence type="ECO:0000259" key="5">
    <source>
        <dbReference type="Pfam" id="PF01464"/>
    </source>
</evidence>
<evidence type="ECO:0000313" key="7">
    <source>
        <dbReference type="Proteomes" id="UP000681356"/>
    </source>
</evidence>
<name>A0A8J7WJQ1_9RHOB</name>
<feature type="domain" description="Transglycosylase SLT" evidence="5">
    <location>
        <begin position="482"/>
        <end position="588"/>
    </location>
</feature>
<dbReference type="CDD" id="cd13401">
    <property type="entry name" value="Slt70-like"/>
    <property type="match status" value="1"/>
</dbReference>
<dbReference type="PANTHER" id="PTHR37423">
    <property type="entry name" value="SOLUBLE LYTIC MUREIN TRANSGLYCOSYLASE-RELATED"/>
    <property type="match status" value="1"/>
</dbReference>
<evidence type="ECO:0000313" key="6">
    <source>
        <dbReference type="EMBL" id="MBS0126313.1"/>
    </source>
</evidence>
<dbReference type="Pfam" id="PF01464">
    <property type="entry name" value="SLT"/>
    <property type="match status" value="1"/>
</dbReference>
<dbReference type="GO" id="GO:0042597">
    <property type="term" value="C:periplasmic space"/>
    <property type="evidence" value="ECO:0007669"/>
    <property type="project" value="InterPro"/>
</dbReference>
<dbReference type="Gene3D" id="1.10.530.10">
    <property type="match status" value="1"/>
</dbReference>
<comment type="similarity">
    <text evidence="1">Belongs to the transglycosylase Slt family.</text>
</comment>
<gene>
    <name evidence="6" type="ORF">KB874_19705</name>
</gene>
<dbReference type="AlphaFoldDB" id="A0A8J7WJQ1"/>
<dbReference type="EMBL" id="JAGTUU010000009">
    <property type="protein sequence ID" value="MBS0126313.1"/>
    <property type="molecule type" value="Genomic_DNA"/>
</dbReference>
<evidence type="ECO:0000256" key="2">
    <source>
        <dbReference type="ARBA" id="ARBA00009387"/>
    </source>
</evidence>
<dbReference type="SUPFAM" id="SSF53955">
    <property type="entry name" value="Lysozyme-like"/>
    <property type="match status" value="1"/>
</dbReference>
<dbReference type="InterPro" id="IPR008258">
    <property type="entry name" value="Transglycosylase_SLT_dom_1"/>
</dbReference>
<organism evidence="6 7">
    <name type="scientific">Thetidibacter halocola</name>
    <dbReference type="NCBI Taxonomy" id="2827239"/>
    <lineage>
        <taxon>Bacteria</taxon>
        <taxon>Pseudomonadati</taxon>
        <taxon>Pseudomonadota</taxon>
        <taxon>Alphaproteobacteria</taxon>
        <taxon>Rhodobacterales</taxon>
        <taxon>Roseobacteraceae</taxon>
        <taxon>Thetidibacter</taxon>
    </lineage>
</organism>
<protein>
    <submittedName>
        <fullName evidence="6">Lytic transglycosylase domain-containing protein</fullName>
    </submittedName>
</protein>
<keyword evidence="3 4" id="KW-0732">Signal</keyword>
<dbReference type="RefSeq" id="WP_212538280.1">
    <property type="nucleotide sequence ID" value="NZ_JAGTUU010000009.1"/>
</dbReference>
<dbReference type="PANTHER" id="PTHR37423:SF2">
    <property type="entry name" value="MEMBRANE-BOUND LYTIC MUREIN TRANSGLYCOSYLASE C"/>
    <property type="match status" value="1"/>
</dbReference>
<sequence length="653" mass="71868">MSRVLACSLAALLLFATQVAAAGEGLARAMDAVRTGNWAEARLAARTDGPVATDVVLWHLLRAGQGDADEVMAFVSRNPDWPGMPYLREKSEAAMSAAPPETIREYFADSLPQTGTGALALADALARAGETGAAQATMVLAWRTLALTSDEQRAFRERWGEVLRPHHVARLDMALWNGWRSNATSMLPLVDDGWRALAEARMALRGEEAGVDTLIERIPAALADHPGLAYERFRWRVSKRRDADAIVLLLERSTGAAALGEPWAWARARRNLARDRMRDGEVIEAYRIASTHYLVEGEDFADLEWLSGYLALRFLDRPDLALAHFEAFRDSVFTPISLGRAGYWIGRAQEALGQEAAAKEGYALGARYQTTFYGLLAAERGGFSPDPTLSGTESFPDWQDASFTKSSVFAAGRLLLAAGENMLAERFFTHLAESLDRTQIGQLGMMLADLERPHIQVMLGKRAAQDGYELPGPYFALHPVIAATEYPVPRELVLSIARRESEFDPKVISHAGARGFMQLMPGTAKDVSGWLGLPYDSERLLSDPEYNSILGAAYLADLADRFGGNAVMMAAGYNAGPSRPAQWIDRFGDPRGGRVDVVDWIEFIPFDETRNYVMRVTESLPVYRARLGLDPHPVPFSRELVGSTLKRRPVEGE</sequence>
<dbReference type="GO" id="GO:0004553">
    <property type="term" value="F:hydrolase activity, hydrolyzing O-glycosyl compounds"/>
    <property type="evidence" value="ECO:0007669"/>
    <property type="project" value="InterPro"/>
</dbReference>
<feature type="chain" id="PRO_5035244449" evidence="4">
    <location>
        <begin position="23"/>
        <end position="653"/>
    </location>
</feature>
<feature type="signal peptide" evidence="4">
    <location>
        <begin position="1"/>
        <end position="22"/>
    </location>
</feature>
<reference evidence="6" key="1">
    <citation type="submission" date="2021-04" db="EMBL/GenBank/DDBJ databases">
        <authorList>
            <person name="Yoon J."/>
        </authorList>
    </citation>
    <scope>NUCLEOTIDE SEQUENCE</scope>
    <source>
        <strain evidence="6">KMU-90</strain>
    </source>
</reference>
<comment type="caution">
    <text evidence="6">The sequence shown here is derived from an EMBL/GenBank/DDBJ whole genome shotgun (WGS) entry which is preliminary data.</text>
</comment>
<dbReference type="Proteomes" id="UP000681356">
    <property type="component" value="Unassembled WGS sequence"/>
</dbReference>
<dbReference type="InterPro" id="IPR023346">
    <property type="entry name" value="Lysozyme-like_dom_sf"/>
</dbReference>
<proteinExistence type="inferred from homology"/>